<gene>
    <name evidence="2" type="ORF">SSGG_01874</name>
    <name evidence="3" type="ORF">SSGG_01945</name>
</gene>
<sequence length="194" mass="21510">MGRVHEERRRRQRSDARLHGGSRRVAGHHGKAPAAAAVADGGAEDVEQLVTYTVLDVLGDYPEAVEADLAHHYPEYGAGGPVAAYWRGEITLRWLRVMVEGLPPDGAVARAARGHHWTQADYHRADDVDLLGRLVTAFLNVNRAENSPEMPYPEPVWRPGDPVPEDPATAAEEKRLAARRAFEHINAQVRPEKR</sequence>
<reference evidence="4" key="3">
    <citation type="submission" date="2008-12" db="EMBL/GenBank/DDBJ databases">
        <title>Annotation of Streptomyces roseosporus strain NRRL 15998.</title>
        <authorList>
            <consortium name="The Broad Institute Genome Sequencing Platform"/>
            <consortium name="Broad Institute Microbial Sequencing Center"/>
            <person name="Fischbach M."/>
            <person name="Ward D."/>
            <person name="Young S."/>
            <person name="Kodira C.D."/>
            <person name="Zeng Q."/>
            <person name="Koehrsen M."/>
            <person name="Godfrey P."/>
            <person name="Alvarado L."/>
            <person name="Berlin A.M."/>
            <person name="Borenstein D."/>
            <person name="Chen Z."/>
            <person name="Engels R."/>
            <person name="Freedman E."/>
            <person name="Gellesch M."/>
            <person name="Goldberg J."/>
            <person name="Griggs A."/>
            <person name="Gujja S."/>
            <person name="Heiman D.I."/>
            <person name="Hepburn T.A."/>
            <person name="Howarth C."/>
            <person name="Jen D."/>
            <person name="Larson L."/>
            <person name="Lewis B."/>
            <person name="Mehta T."/>
            <person name="Park D."/>
            <person name="Pearson M."/>
            <person name="Roberts A."/>
            <person name="Saif S."/>
            <person name="Shea T.D."/>
            <person name="Shenoy N."/>
            <person name="Sisk P."/>
            <person name="Stolte C."/>
            <person name="Sykes S.N."/>
            <person name="Walk T."/>
            <person name="White J."/>
            <person name="Yandava C."/>
            <person name="Straight P."/>
            <person name="Clardy J."/>
            <person name="Hung D."/>
            <person name="Kolter R."/>
            <person name="Mekalanos J."/>
            <person name="Walker S."/>
            <person name="Walsh C.T."/>
            <person name="Wieland B.L.C."/>
            <person name="Ilzarbe M."/>
            <person name="Galagan J."/>
            <person name="Nusbaum C."/>
            <person name="Birren B."/>
        </authorList>
    </citation>
    <scope>NUCLEOTIDE SEQUENCE [LARGE SCALE GENOMIC DNA]</scope>
    <source>
        <strain evidence="3 4">NRRL 15998</strain>
    </source>
</reference>
<evidence type="ECO:0000313" key="2">
    <source>
        <dbReference type="EMBL" id="EFE74508.2"/>
    </source>
</evidence>
<dbReference type="AlphaFoldDB" id="D6AC85"/>
<name>D6AC85_STRFL</name>
<dbReference type="EMBL" id="DS999644">
    <property type="protein sequence ID" value="EFE74508.2"/>
    <property type="molecule type" value="Genomic_DNA"/>
</dbReference>
<feature type="compositionally biased region" description="Basic and acidic residues" evidence="1">
    <location>
        <begin position="1"/>
        <end position="18"/>
    </location>
</feature>
<feature type="region of interest" description="Disordered" evidence="1">
    <location>
        <begin position="1"/>
        <end position="39"/>
    </location>
</feature>
<feature type="region of interest" description="Disordered" evidence="1">
    <location>
        <begin position="150"/>
        <end position="172"/>
    </location>
</feature>
<accession>D6AC85</accession>
<feature type="compositionally biased region" description="Basic residues" evidence="1">
    <location>
        <begin position="20"/>
        <end position="31"/>
    </location>
</feature>
<evidence type="ECO:0000313" key="4">
    <source>
        <dbReference type="Proteomes" id="UP000003986"/>
    </source>
</evidence>
<reference evidence="2" key="1">
    <citation type="submission" date="2008-10" db="EMBL/GenBank/DDBJ databases">
        <title>Annotation of Streptomyces roseosporus strain NRRL 15998.</title>
        <authorList>
            <consortium name="The Broad Institute Genome Sequencing Platform"/>
            <consortium name="Broad Institute Microbial Sequencing Center"/>
            <person name="Fischbach M."/>
            <person name="Ward D."/>
            <person name="Young S."/>
            <person name="Kodira C.D."/>
            <person name="Zeng Q."/>
            <person name="Koehrsen M."/>
            <person name="Godfrey P."/>
            <person name="Alvarado L."/>
            <person name="Berlin A.M."/>
            <person name="Borenstein D."/>
            <person name="Chen Z."/>
            <person name="Engels R."/>
            <person name="Freedman E."/>
            <person name="Gellesch M."/>
            <person name="Goldberg J."/>
            <person name="Griggs A."/>
            <person name="Gujja S."/>
            <person name="Heiman D.I."/>
            <person name="Hepburn T.A."/>
            <person name="Howarth C."/>
            <person name="Jen D."/>
            <person name="Larson L."/>
            <person name="Lewis B."/>
            <person name="Mehta T."/>
            <person name="Park D."/>
            <person name="Pearson M."/>
            <person name="Roberts A."/>
            <person name="Saif S."/>
            <person name="Shea T.D."/>
            <person name="Shenoy N."/>
            <person name="Sisk P."/>
            <person name="Stolte C."/>
            <person name="Sykes S.N."/>
            <person name="Walk T."/>
            <person name="White J."/>
            <person name="Yandava C."/>
            <person name="Straight P."/>
            <person name="Clardy J."/>
            <person name="Hung D."/>
            <person name="Kolter R."/>
            <person name="Mekalanos J."/>
            <person name="Walker S."/>
            <person name="Walsh C.T."/>
            <person name="Wieland B.L.C."/>
            <person name="Ilzarbe M."/>
            <person name="Galagan J."/>
            <person name="Nusbaum C."/>
            <person name="Birren B."/>
        </authorList>
    </citation>
    <scope>NUCLEOTIDE SEQUENCE [LARGE SCALE GENOMIC DNA]</scope>
    <source>
        <strain evidence="2 4">NRRL 15998</strain>
    </source>
</reference>
<organism evidence="2 4">
    <name type="scientific">Streptomyces filamentosus NRRL 15998</name>
    <dbReference type="NCBI Taxonomy" id="457431"/>
    <lineage>
        <taxon>Bacteria</taxon>
        <taxon>Bacillati</taxon>
        <taxon>Actinomycetota</taxon>
        <taxon>Actinomycetes</taxon>
        <taxon>Kitasatosporales</taxon>
        <taxon>Streptomycetaceae</taxon>
        <taxon>Streptomyces</taxon>
    </lineage>
</organism>
<evidence type="ECO:0000313" key="3">
    <source>
        <dbReference type="EMBL" id="EFE74579.2"/>
    </source>
</evidence>
<proteinExistence type="predicted"/>
<dbReference type="Proteomes" id="UP000003986">
    <property type="component" value="Unassembled WGS sequence"/>
</dbReference>
<protein>
    <submittedName>
        <fullName evidence="2">Predicted protein</fullName>
    </submittedName>
</protein>
<dbReference type="EMBL" id="DS999644">
    <property type="protein sequence ID" value="EFE74579.2"/>
    <property type="molecule type" value="Genomic_DNA"/>
</dbReference>
<evidence type="ECO:0000256" key="1">
    <source>
        <dbReference type="SAM" id="MobiDB-lite"/>
    </source>
</evidence>
<reference evidence="4" key="2">
    <citation type="submission" date="2008-10" db="EMBL/GenBank/DDBJ databases">
        <authorList>
            <person name="Molnar K."/>
        </authorList>
    </citation>
    <scope>NUCLEOTIDE SEQUENCE [LARGE SCALE GENOMIC DNA]</scope>
    <source>
        <strain evidence="4">NRRL 15998</strain>
    </source>
</reference>